<dbReference type="GO" id="GO:0003730">
    <property type="term" value="F:mRNA 3'-UTR binding"/>
    <property type="evidence" value="ECO:0007669"/>
    <property type="project" value="TreeGrafter"/>
</dbReference>
<gene>
    <name evidence="5" type="ORF">E2B99_10405</name>
</gene>
<feature type="transmembrane region" description="Helical" evidence="3">
    <location>
        <begin position="94"/>
        <end position="115"/>
    </location>
</feature>
<dbReference type="EMBL" id="SNTY01000047">
    <property type="protein sequence ID" value="TEU25076.1"/>
    <property type="molecule type" value="Genomic_DNA"/>
</dbReference>
<evidence type="ECO:0000313" key="5">
    <source>
        <dbReference type="EMBL" id="TEU25076.1"/>
    </source>
</evidence>
<dbReference type="InterPro" id="IPR052069">
    <property type="entry name" value="Ca-reg_mRNA-binding_domain"/>
</dbReference>
<feature type="domain" description="CSD" evidence="4">
    <location>
        <begin position="2"/>
        <end position="67"/>
    </location>
</feature>
<organism evidence="5 6">
    <name type="scientific">Alkanindiges illinoisensis</name>
    <dbReference type="NCBI Taxonomy" id="197183"/>
    <lineage>
        <taxon>Bacteria</taxon>
        <taxon>Pseudomonadati</taxon>
        <taxon>Pseudomonadota</taxon>
        <taxon>Gammaproteobacteria</taxon>
        <taxon>Moraxellales</taxon>
        <taxon>Moraxellaceae</taxon>
        <taxon>Alkanindiges</taxon>
    </lineage>
</organism>
<dbReference type="Pfam" id="PF00313">
    <property type="entry name" value="CSD"/>
    <property type="match status" value="1"/>
</dbReference>
<dbReference type="Pfam" id="PF05901">
    <property type="entry name" value="Excalibur"/>
    <property type="match status" value="1"/>
</dbReference>
<dbReference type="InterPro" id="IPR008613">
    <property type="entry name" value="Excalibur_Ca-bd_domain"/>
</dbReference>
<dbReference type="SMART" id="SM00357">
    <property type="entry name" value="CSP"/>
    <property type="match status" value="1"/>
</dbReference>
<dbReference type="OrthoDB" id="72963at2"/>
<dbReference type="InterPro" id="IPR002059">
    <property type="entry name" value="CSP_DNA-bd"/>
</dbReference>
<keyword evidence="3" id="KW-0812">Transmembrane</keyword>
<dbReference type="PROSITE" id="PS51857">
    <property type="entry name" value="CSD_2"/>
    <property type="match status" value="1"/>
</dbReference>
<dbReference type="RefSeq" id="WP_134244987.1">
    <property type="nucleotide sequence ID" value="NZ_SNTY01000047.1"/>
</dbReference>
<comment type="caution">
    <text evidence="5">The sequence shown here is derived from an EMBL/GenBank/DDBJ whole genome shotgun (WGS) entry which is preliminary data.</text>
</comment>
<proteinExistence type="predicted"/>
<protein>
    <submittedName>
        <fullName evidence="5">Cold-shock protein</fullName>
    </submittedName>
</protein>
<dbReference type="PANTHER" id="PTHR12962">
    <property type="entry name" value="CALCIUM-REGULATED HEAT STABLE PROTEIN CRHSP-24-RELATED"/>
    <property type="match status" value="1"/>
</dbReference>
<dbReference type="InterPro" id="IPR012340">
    <property type="entry name" value="NA-bd_OB-fold"/>
</dbReference>
<reference evidence="5 6" key="1">
    <citation type="submission" date="2019-03" db="EMBL/GenBank/DDBJ databases">
        <title>Alkanindiges illinoisensis: a potential pathogenic isolated from ascites of a gastric cancer patient with abdominal metastasis.</title>
        <authorList>
            <person name="Hu X."/>
            <person name="Yang B."/>
            <person name="Yan X."/>
            <person name="Lin L."/>
            <person name="Zhao H."/>
            <person name="Zhou F."/>
            <person name="Su B."/>
            <person name="Chen J."/>
            <person name="Rui Y."/>
            <person name="Wang Q."/>
            <person name="Zheng L."/>
        </authorList>
    </citation>
    <scope>NUCLEOTIDE SEQUENCE [LARGE SCALE GENOMIC DNA]</scope>
    <source>
        <strain evidence="5 6">NFYY 23406</strain>
    </source>
</reference>
<dbReference type="GO" id="GO:0005829">
    <property type="term" value="C:cytosol"/>
    <property type="evidence" value="ECO:0007669"/>
    <property type="project" value="UniProtKB-ARBA"/>
</dbReference>
<evidence type="ECO:0000259" key="4">
    <source>
        <dbReference type="PROSITE" id="PS51857"/>
    </source>
</evidence>
<accession>A0A4Y7XBD8</accession>
<dbReference type="PRINTS" id="PR00050">
    <property type="entry name" value="COLDSHOCK"/>
</dbReference>
<keyword evidence="3" id="KW-1133">Transmembrane helix</keyword>
<comment type="subcellular location">
    <subcellularLocation>
        <location evidence="2">Cytoplasm</location>
    </subcellularLocation>
</comment>
<keyword evidence="1" id="KW-0597">Phosphoprotein</keyword>
<sequence length="200" mass="22193">MRQQGILKQWNPEKGFGFIRPDDGGKDIFIHISAFPKDSVTPRIGEKIRYEITTGQLGKPQAAYIERLDITPITHKSKVKINSNTKRTPTTGNVSSLVSLLIGILVVIGIIYTIYGKYQRYQLAQQEPTLVTPSKLSQPETSSLSTSTQAVAAQPSQFTCDGRQHCSQMHSYEEAVFFINHCPGTKMDGDNDGEPCEGQF</sequence>
<dbReference type="PANTHER" id="PTHR12962:SF1">
    <property type="entry name" value="COLD SHOCK DOMAIN-CONTAINING PROTEIN CG9705"/>
    <property type="match status" value="1"/>
</dbReference>
<evidence type="ECO:0000256" key="2">
    <source>
        <dbReference type="RuleBase" id="RU000408"/>
    </source>
</evidence>
<keyword evidence="6" id="KW-1185">Reference proteome</keyword>
<keyword evidence="3" id="KW-0472">Membrane</keyword>
<dbReference type="Proteomes" id="UP000297834">
    <property type="component" value="Unassembled WGS sequence"/>
</dbReference>
<dbReference type="CDD" id="cd04458">
    <property type="entry name" value="CSP_CDS"/>
    <property type="match status" value="1"/>
</dbReference>
<dbReference type="Gene3D" id="2.40.50.140">
    <property type="entry name" value="Nucleic acid-binding proteins"/>
    <property type="match status" value="1"/>
</dbReference>
<evidence type="ECO:0000256" key="1">
    <source>
        <dbReference type="ARBA" id="ARBA00022553"/>
    </source>
</evidence>
<dbReference type="InterPro" id="IPR011129">
    <property type="entry name" value="CSD"/>
</dbReference>
<dbReference type="AlphaFoldDB" id="A0A4Y7XBD8"/>
<dbReference type="InterPro" id="IPR019844">
    <property type="entry name" value="CSD_CS"/>
</dbReference>
<dbReference type="SUPFAM" id="SSF50249">
    <property type="entry name" value="Nucleic acid-binding proteins"/>
    <property type="match status" value="1"/>
</dbReference>
<name>A0A4Y7XBD8_9GAMM</name>
<evidence type="ECO:0000313" key="6">
    <source>
        <dbReference type="Proteomes" id="UP000297834"/>
    </source>
</evidence>
<evidence type="ECO:0000256" key="3">
    <source>
        <dbReference type="SAM" id="Phobius"/>
    </source>
</evidence>
<dbReference type="GO" id="GO:0043488">
    <property type="term" value="P:regulation of mRNA stability"/>
    <property type="evidence" value="ECO:0007669"/>
    <property type="project" value="TreeGrafter"/>
</dbReference>
<dbReference type="PROSITE" id="PS00352">
    <property type="entry name" value="CSD_1"/>
    <property type="match status" value="1"/>
</dbReference>